<proteinExistence type="predicted"/>
<dbReference type="EMBL" id="BK014913">
    <property type="protein sequence ID" value="DAD82231.1"/>
    <property type="molecule type" value="Genomic_DNA"/>
</dbReference>
<protein>
    <submittedName>
        <fullName evidence="1">Uncharacterized protein</fullName>
    </submittedName>
</protein>
<reference evidence="1" key="1">
    <citation type="journal article" date="2021" name="Proc. Natl. Acad. Sci. U.S.A.">
        <title>A Catalog of Tens of Thousands of Viruses from Human Metagenomes Reveals Hidden Associations with Chronic Diseases.</title>
        <authorList>
            <person name="Tisza M.J."/>
            <person name="Buck C.B."/>
        </authorList>
    </citation>
    <scope>NUCLEOTIDE SEQUENCE</scope>
    <source>
        <strain evidence="1">CtwQg18</strain>
    </source>
</reference>
<organism evidence="1">
    <name type="scientific">Siphoviridae sp. ctwQg18</name>
    <dbReference type="NCBI Taxonomy" id="2826516"/>
    <lineage>
        <taxon>Viruses</taxon>
        <taxon>Duplodnaviria</taxon>
        <taxon>Heunggongvirae</taxon>
        <taxon>Uroviricota</taxon>
        <taxon>Caudoviricetes</taxon>
    </lineage>
</organism>
<evidence type="ECO:0000313" key="1">
    <source>
        <dbReference type="EMBL" id="DAD82231.1"/>
    </source>
</evidence>
<name>A0A8S5MJK0_9CAUD</name>
<accession>A0A8S5MJK0</accession>
<dbReference type="EMBL" id="BK014913">
    <property type="protein sequence ID" value="DAD82147.1"/>
    <property type="molecule type" value="Genomic_DNA"/>
</dbReference>
<sequence>MTEEEKINKWISEHDGDDYCHYCTLSEDCSHGMVCYGGEPIEPACCSYDIAELLDTEQILEDMDNGEE</sequence>